<proteinExistence type="predicted"/>
<dbReference type="GO" id="GO:0016020">
    <property type="term" value="C:membrane"/>
    <property type="evidence" value="ECO:0007669"/>
    <property type="project" value="UniProtKB-SubCell"/>
</dbReference>
<dbReference type="OrthoDB" id="3790625at2"/>
<feature type="transmembrane region" description="Helical" evidence="5">
    <location>
        <begin position="56"/>
        <end position="89"/>
    </location>
</feature>
<accession>A0A3M2L6Z8</accession>
<dbReference type="RefSeq" id="WP_122189975.1">
    <property type="nucleotide sequence ID" value="NZ_RFFH01000010.1"/>
</dbReference>
<sequence length="125" mass="13133">MNLALWIAAGLLAFVALAGGFTKTFLPVPKLAAAHGAEWIADVSTRFVRTLGVTELLAAAGLVLPALLDIAPIMVAVTACCWMLLMIGAMRTHARLGQRGLVLVNAVYLAIALFVAVGRLALHPF</sequence>
<reference evidence="6 7" key="1">
    <citation type="submission" date="2018-10" db="EMBL/GenBank/DDBJ databases">
        <title>Isolation from cow dung.</title>
        <authorList>
            <person name="Ling L."/>
        </authorList>
    </citation>
    <scope>NUCLEOTIDE SEQUENCE [LARGE SCALE GENOMIC DNA]</scope>
    <source>
        <strain evidence="6 7">NEAU-LL90</strain>
    </source>
</reference>
<protein>
    <submittedName>
        <fullName evidence="6">DoxX family protein</fullName>
    </submittedName>
</protein>
<feature type="transmembrane region" description="Helical" evidence="5">
    <location>
        <begin position="101"/>
        <end position="122"/>
    </location>
</feature>
<name>A0A3M2L6Z8_9NOCA</name>
<keyword evidence="4 5" id="KW-0472">Membrane</keyword>
<evidence type="ECO:0000313" key="6">
    <source>
        <dbReference type="EMBL" id="RMI30308.1"/>
    </source>
</evidence>
<gene>
    <name evidence="6" type="ORF">EBN03_21900</name>
</gene>
<comment type="caution">
    <text evidence="6">The sequence shown here is derived from an EMBL/GenBank/DDBJ whole genome shotgun (WGS) entry which is preliminary data.</text>
</comment>
<dbReference type="EMBL" id="RFFH01000010">
    <property type="protein sequence ID" value="RMI30308.1"/>
    <property type="molecule type" value="Genomic_DNA"/>
</dbReference>
<keyword evidence="2 5" id="KW-0812">Transmembrane</keyword>
<dbReference type="AlphaFoldDB" id="A0A3M2L6Z8"/>
<comment type="subcellular location">
    <subcellularLocation>
        <location evidence="1">Membrane</location>
        <topology evidence="1">Multi-pass membrane protein</topology>
    </subcellularLocation>
</comment>
<evidence type="ECO:0000256" key="4">
    <source>
        <dbReference type="ARBA" id="ARBA00023136"/>
    </source>
</evidence>
<evidence type="ECO:0000313" key="7">
    <source>
        <dbReference type="Proteomes" id="UP000279275"/>
    </source>
</evidence>
<dbReference type="Pfam" id="PF13564">
    <property type="entry name" value="DoxX_2"/>
    <property type="match status" value="1"/>
</dbReference>
<evidence type="ECO:0000256" key="1">
    <source>
        <dbReference type="ARBA" id="ARBA00004141"/>
    </source>
</evidence>
<keyword evidence="7" id="KW-1185">Reference proteome</keyword>
<dbReference type="InterPro" id="IPR032808">
    <property type="entry name" value="DoxX"/>
</dbReference>
<dbReference type="Proteomes" id="UP000279275">
    <property type="component" value="Unassembled WGS sequence"/>
</dbReference>
<evidence type="ECO:0000256" key="3">
    <source>
        <dbReference type="ARBA" id="ARBA00022989"/>
    </source>
</evidence>
<evidence type="ECO:0000256" key="2">
    <source>
        <dbReference type="ARBA" id="ARBA00022692"/>
    </source>
</evidence>
<keyword evidence="3 5" id="KW-1133">Transmembrane helix</keyword>
<evidence type="ECO:0000256" key="5">
    <source>
        <dbReference type="SAM" id="Phobius"/>
    </source>
</evidence>
<organism evidence="6 7">
    <name type="scientific">Nocardia stercoris</name>
    <dbReference type="NCBI Taxonomy" id="2483361"/>
    <lineage>
        <taxon>Bacteria</taxon>
        <taxon>Bacillati</taxon>
        <taxon>Actinomycetota</taxon>
        <taxon>Actinomycetes</taxon>
        <taxon>Mycobacteriales</taxon>
        <taxon>Nocardiaceae</taxon>
        <taxon>Nocardia</taxon>
    </lineage>
</organism>